<comment type="caution">
    <text evidence="1">The sequence shown here is derived from an EMBL/GenBank/DDBJ whole genome shotgun (WGS) entry which is preliminary data.</text>
</comment>
<dbReference type="NCBIfam" id="TIGR00278">
    <property type="entry name" value="membrane protein insertion efficiency factor YidD"/>
    <property type="match status" value="1"/>
</dbReference>
<dbReference type="EMBL" id="JBBKZT010000021">
    <property type="protein sequence ID" value="MEJ8851262.1"/>
    <property type="molecule type" value="Genomic_DNA"/>
</dbReference>
<evidence type="ECO:0000313" key="1">
    <source>
        <dbReference type="EMBL" id="MEJ8851262.1"/>
    </source>
</evidence>
<accession>A0ABU8WUQ4</accession>
<evidence type="ECO:0000313" key="2">
    <source>
        <dbReference type="Proteomes" id="UP001385892"/>
    </source>
</evidence>
<keyword evidence="2" id="KW-1185">Reference proteome</keyword>
<sequence length="117" mass="13103">MLDASASAMIGVYQRYVSPYKGFCCAYRVHTKRRSCSAYAKSIIDRLGAMALFAAMPRQFARCKAACLALVASRSAAELPSEEQREKRPWWERCDCNPLDCLDLSQLSCDVPCDCSF</sequence>
<name>A0ABU8WUQ4_9BURK</name>
<reference evidence="1 2" key="1">
    <citation type="submission" date="2024-03" db="EMBL/GenBank/DDBJ databases">
        <title>Novel species of the genus Variovorax.</title>
        <authorList>
            <person name="Liu Q."/>
            <person name="Xin Y.-H."/>
        </authorList>
    </citation>
    <scope>NUCLEOTIDE SEQUENCE [LARGE SCALE GENOMIC DNA]</scope>
    <source>
        <strain evidence="1 2">KACC 18900</strain>
    </source>
</reference>
<protein>
    <submittedName>
        <fullName evidence="1">Membrane protein insertion efficiency factor YidD</fullName>
    </submittedName>
</protein>
<proteinExistence type="predicted"/>
<dbReference type="RefSeq" id="WP_340346827.1">
    <property type="nucleotide sequence ID" value="NZ_JBBKZT010000021.1"/>
</dbReference>
<dbReference type="SMART" id="SM01234">
    <property type="entry name" value="Haemolytic"/>
    <property type="match status" value="1"/>
</dbReference>
<dbReference type="InterPro" id="IPR002696">
    <property type="entry name" value="Membr_insert_effic_factor_YidD"/>
</dbReference>
<gene>
    <name evidence="1" type="primary">yidD</name>
    <name evidence="1" type="ORF">WKW82_31820</name>
</gene>
<dbReference type="Proteomes" id="UP001385892">
    <property type="component" value="Unassembled WGS sequence"/>
</dbReference>
<organism evidence="1 2">
    <name type="scientific">Variovorax rhizosphaerae</name>
    <dbReference type="NCBI Taxonomy" id="1836200"/>
    <lineage>
        <taxon>Bacteria</taxon>
        <taxon>Pseudomonadati</taxon>
        <taxon>Pseudomonadota</taxon>
        <taxon>Betaproteobacteria</taxon>
        <taxon>Burkholderiales</taxon>
        <taxon>Comamonadaceae</taxon>
        <taxon>Variovorax</taxon>
    </lineage>
</organism>